<reference evidence="4" key="1">
    <citation type="submission" date="2015-01" db="EMBL/GenBank/DDBJ databases">
        <title>Transcriptome Assembly of Fopius arisanus.</title>
        <authorList>
            <person name="Geib S."/>
        </authorList>
    </citation>
    <scope>NUCLEOTIDE SEQUENCE</scope>
</reference>
<sequence>MSLRWIQENRVAPTCDEESSDIENSGTDDSYDTDLSINNDDSSGKRREKRNTTRHSTTTVTFDENGTTIDTNIVEKPSPCLMWDPRTSVQNPAYQCRLIKLFCRTGYHLTVSPVGRVAGQKNPDDQIALFNVSSVSFGVIRIQNSETGHFLAFNEKGHLYGEVKEHKDNTEWEQWSIGSYEAFRSHKFATKGWWIGIKKNGRPKAGLKTQWGQKAVQFLVIGHH</sequence>
<evidence type="ECO:0000256" key="1">
    <source>
        <dbReference type="ARBA" id="ARBA00007936"/>
    </source>
</evidence>
<dbReference type="Pfam" id="PF00167">
    <property type="entry name" value="FGF"/>
    <property type="match status" value="1"/>
</dbReference>
<accession>A0A0C9PP81</accession>
<protein>
    <recommendedName>
        <fullName evidence="2">Fibroblast growth factor</fullName>
        <shortName evidence="2">FGF</shortName>
    </recommendedName>
</protein>
<dbReference type="EMBL" id="GBYB01003003">
    <property type="protein sequence ID" value="JAG72770.1"/>
    <property type="molecule type" value="Transcribed_RNA"/>
</dbReference>
<dbReference type="PRINTS" id="PR00263">
    <property type="entry name" value="HBGFFGF"/>
</dbReference>
<feature type="compositionally biased region" description="Polar residues" evidence="3">
    <location>
        <begin position="22"/>
        <end position="41"/>
    </location>
</feature>
<dbReference type="InterPro" id="IPR002209">
    <property type="entry name" value="Fibroblast_GF_fam"/>
</dbReference>
<evidence type="ECO:0000256" key="3">
    <source>
        <dbReference type="SAM" id="MobiDB-lite"/>
    </source>
</evidence>
<name>A0A0C9PP81_9HYME</name>
<dbReference type="CDD" id="cd00058">
    <property type="entry name" value="beta-trefoil_FGF"/>
    <property type="match status" value="1"/>
</dbReference>
<organism evidence="4">
    <name type="scientific">Fopius arisanus</name>
    <dbReference type="NCBI Taxonomy" id="64838"/>
    <lineage>
        <taxon>Eukaryota</taxon>
        <taxon>Metazoa</taxon>
        <taxon>Ecdysozoa</taxon>
        <taxon>Arthropoda</taxon>
        <taxon>Hexapoda</taxon>
        <taxon>Insecta</taxon>
        <taxon>Pterygota</taxon>
        <taxon>Neoptera</taxon>
        <taxon>Endopterygota</taxon>
        <taxon>Hymenoptera</taxon>
        <taxon>Apocrita</taxon>
        <taxon>Ichneumonoidea</taxon>
        <taxon>Braconidae</taxon>
        <taxon>Opiinae</taxon>
        <taxon>Fopius</taxon>
    </lineage>
</organism>
<gene>
    <name evidence="4" type="primary">fgf1_0</name>
    <name evidence="4" type="ORF">g.16754</name>
</gene>
<dbReference type="GO" id="GO:0008083">
    <property type="term" value="F:growth factor activity"/>
    <property type="evidence" value="ECO:0007669"/>
    <property type="project" value="InterPro"/>
</dbReference>
<comment type="similarity">
    <text evidence="1 2">Belongs to the heparin-binding growth factors family.</text>
</comment>
<evidence type="ECO:0000313" key="4">
    <source>
        <dbReference type="EMBL" id="JAG72770.1"/>
    </source>
</evidence>
<dbReference type="SMART" id="SM00442">
    <property type="entry name" value="FGF"/>
    <property type="match status" value="1"/>
</dbReference>
<dbReference type="PANTHER" id="PTHR11486">
    <property type="entry name" value="FIBROBLAST GROWTH FACTOR"/>
    <property type="match status" value="1"/>
</dbReference>
<dbReference type="Gene3D" id="2.80.10.50">
    <property type="match status" value="1"/>
</dbReference>
<dbReference type="InterPro" id="IPR056378">
    <property type="entry name" value="Let-756-like_FGF"/>
</dbReference>
<dbReference type="AlphaFoldDB" id="A0A0C9PP81"/>
<dbReference type="SUPFAM" id="SSF50353">
    <property type="entry name" value="Cytokine"/>
    <property type="match status" value="1"/>
</dbReference>
<proteinExistence type="inferred from homology"/>
<feature type="region of interest" description="Disordered" evidence="3">
    <location>
        <begin position="1"/>
        <end position="58"/>
    </location>
</feature>
<dbReference type="InterPro" id="IPR008996">
    <property type="entry name" value="IL1/FGF"/>
</dbReference>
<evidence type="ECO:0000256" key="2">
    <source>
        <dbReference type="RuleBase" id="RU049442"/>
    </source>
</evidence>